<organism evidence="2 3">
    <name type="scientific">Candidatus Woesebacteria bacterium GWA1_42_12</name>
    <dbReference type="NCBI Taxonomy" id="1802472"/>
    <lineage>
        <taxon>Bacteria</taxon>
        <taxon>Candidatus Woeseibacteriota</taxon>
    </lineage>
</organism>
<sequence length="151" mass="16543">MTPSSFLTKTFDFNLGSLTFSPTYVIAGAIVFLLFLLVLTLAQVRRHLLNWSIKGGIFGISLGFLLALIFEGFLLIGGRTIITEFLGWKNAPKPIVNILDAGRAKLVKVLGVTDEIPVSSAKNYSSDEVLDAFQSLSPKDQDKVRGMVCEF</sequence>
<dbReference type="Proteomes" id="UP000177091">
    <property type="component" value="Unassembled WGS sequence"/>
</dbReference>
<dbReference type="EMBL" id="MGFK01000024">
    <property type="protein sequence ID" value="OGM04012.1"/>
    <property type="molecule type" value="Genomic_DNA"/>
</dbReference>
<proteinExistence type="predicted"/>
<accession>A0A1F7WMF2</accession>
<reference evidence="2 3" key="1">
    <citation type="journal article" date="2016" name="Nat. Commun.">
        <title>Thousands of microbial genomes shed light on interconnected biogeochemical processes in an aquifer system.</title>
        <authorList>
            <person name="Anantharaman K."/>
            <person name="Brown C.T."/>
            <person name="Hug L.A."/>
            <person name="Sharon I."/>
            <person name="Castelle C.J."/>
            <person name="Probst A.J."/>
            <person name="Thomas B.C."/>
            <person name="Singh A."/>
            <person name="Wilkins M.J."/>
            <person name="Karaoz U."/>
            <person name="Brodie E.L."/>
            <person name="Williams K.H."/>
            <person name="Hubbard S.S."/>
            <person name="Banfield J.F."/>
        </authorList>
    </citation>
    <scope>NUCLEOTIDE SEQUENCE [LARGE SCALE GENOMIC DNA]</scope>
</reference>
<evidence type="ECO:0000313" key="3">
    <source>
        <dbReference type="Proteomes" id="UP000177091"/>
    </source>
</evidence>
<evidence type="ECO:0000313" key="2">
    <source>
        <dbReference type="EMBL" id="OGM04012.1"/>
    </source>
</evidence>
<dbReference type="AlphaFoldDB" id="A0A1F7WMF2"/>
<keyword evidence="1" id="KW-1133">Transmembrane helix</keyword>
<keyword evidence="1" id="KW-0472">Membrane</keyword>
<keyword evidence="1" id="KW-0812">Transmembrane</keyword>
<feature type="transmembrane region" description="Helical" evidence="1">
    <location>
        <begin position="56"/>
        <end position="76"/>
    </location>
</feature>
<comment type="caution">
    <text evidence="2">The sequence shown here is derived from an EMBL/GenBank/DDBJ whole genome shotgun (WGS) entry which is preliminary data.</text>
</comment>
<protein>
    <submittedName>
        <fullName evidence="2">Uncharacterized protein</fullName>
    </submittedName>
</protein>
<evidence type="ECO:0000256" key="1">
    <source>
        <dbReference type="SAM" id="Phobius"/>
    </source>
</evidence>
<feature type="transmembrane region" description="Helical" evidence="1">
    <location>
        <begin position="20"/>
        <end position="44"/>
    </location>
</feature>
<name>A0A1F7WMF2_9BACT</name>
<gene>
    <name evidence="2" type="ORF">A2112_01165</name>
</gene>